<organism evidence="2 4">
    <name type="scientific">Phytophthora cactorum</name>
    <dbReference type="NCBI Taxonomy" id="29920"/>
    <lineage>
        <taxon>Eukaryota</taxon>
        <taxon>Sar</taxon>
        <taxon>Stramenopiles</taxon>
        <taxon>Oomycota</taxon>
        <taxon>Peronosporomycetes</taxon>
        <taxon>Peronosporales</taxon>
        <taxon>Peronosporaceae</taxon>
        <taxon>Phytophthora</taxon>
    </lineage>
</organism>
<protein>
    <submittedName>
        <fullName evidence="2">Uncharacterized protein</fullName>
    </submittedName>
</protein>
<evidence type="ECO:0000313" key="3">
    <source>
        <dbReference type="EMBL" id="KAG3210555.1"/>
    </source>
</evidence>
<dbReference type="EMBL" id="RCMV01001077">
    <property type="protein sequence ID" value="KAG3210555.1"/>
    <property type="molecule type" value="Genomic_DNA"/>
</dbReference>
<evidence type="ECO:0000313" key="4">
    <source>
        <dbReference type="Proteomes" id="UP000697107"/>
    </source>
</evidence>
<reference evidence="2" key="1">
    <citation type="submission" date="2018-10" db="EMBL/GenBank/DDBJ databases">
        <title>Effector identification in a new, highly contiguous assembly of the strawberry crown rot pathogen Phytophthora cactorum.</title>
        <authorList>
            <person name="Armitage A.D."/>
            <person name="Nellist C.F."/>
            <person name="Bates H."/>
            <person name="Vickerstaff R.J."/>
            <person name="Harrison R.J."/>
        </authorList>
    </citation>
    <scope>NUCLEOTIDE SEQUENCE</scope>
    <source>
        <strain evidence="2">P415</strain>
        <strain evidence="3">P421</strain>
    </source>
</reference>
<dbReference type="AlphaFoldDB" id="A0A8T1ERM8"/>
<dbReference type="Proteomes" id="UP000697107">
    <property type="component" value="Unassembled WGS sequence"/>
</dbReference>
<evidence type="ECO:0000256" key="1">
    <source>
        <dbReference type="SAM" id="MobiDB-lite"/>
    </source>
</evidence>
<feature type="region of interest" description="Disordered" evidence="1">
    <location>
        <begin position="29"/>
        <end position="54"/>
    </location>
</feature>
<sequence length="54" mass="6679">MNVIPLSYQQWIENVKWISRVEMQPGYVCRHSKRKSKTQRKREKRLKQHLQVDL</sequence>
<proteinExistence type="predicted"/>
<name>A0A8T1ERM8_9STRA</name>
<dbReference type="EMBL" id="RCML01002021">
    <property type="protein sequence ID" value="KAG2959341.1"/>
    <property type="molecule type" value="Genomic_DNA"/>
</dbReference>
<comment type="caution">
    <text evidence="2">The sequence shown here is derived from an EMBL/GenBank/DDBJ whole genome shotgun (WGS) entry which is preliminary data.</text>
</comment>
<gene>
    <name evidence="2" type="ORF">PC118_g23068</name>
    <name evidence="3" type="ORF">PC129_g18454</name>
</gene>
<evidence type="ECO:0000313" key="2">
    <source>
        <dbReference type="EMBL" id="KAG2959341.1"/>
    </source>
</evidence>
<feature type="compositionally biased region" description="Basic residues" evidence="1">
    <location>
        <begin position="30"/>
        <end position="48"/>
    </location>
</feature>
<accession>A0A8T1ERM8</accession>
<dbReference type="Proteomes" id="UP000760860">
    <property type="component" value="Unassembled WGS sequence"/>
</dbReference>